<organism evidence="2 3">
    <name type="scientific">Mycena pura</name>
    <dbReference type="NCBI Taxonomy" id="153505"/>
    <lineage>
        <taxon>Eukaryota</taxon>
        <taxon>Fungi</taxon>
        <taxon>Dikarya</taxon>
        <taxon>Basidiomycota</taxon>
        <taxon>Agaricomycotina</taxon>
        <taxon>Agaricomycetes</taxon>
        <taxon>Agaricomycetidae</taxon>
        <taxon>Agaricales</taxon>
        <taxon>Marasmiineae</taxon>
        <taxon>Mycenaceae</taxon>
        <taxon>Mycena</taxon>
    </lineage>
</organism>
<reference evidence="2" key="1">
    <citation type="submission" date="2023-03" db="EMBL/GenBank/DDBJ databases">
        <title>Massive genome expansion in bonnet fungi (Mycena s.s.) driven by repeated elements and novel gene families across ecological guilds.</title>
        <authorList>
            <consortium name="Lawrence Berkeley National Laboratory"/>
            <person name="Harder C.B."/>
            <person name="Miyauchi S."/>
            <person name="Viragh M."/>
            <person name="Kuo A."/>
            <person name="Thoen E."/>
            <person name="Andreopoulos B."/>
            <person name="Lu D."/>
            <person name="Skrede I."/>
            <person name="Drula E."/>
            <person name="Henrissat B."/>
            <person name="Morin E."/>
            <person name="Kohler A."/>
            <person name="Barry K."/>
            <person name="LaButti K."/>
            <person name="Morin E."/>
            <person name="Salamov A."/>
            <person name="Lipzen A."/>
            <person name="Mereny Z."/>
            <person name="Hegedus B."/>
            <person name="Baldrian P."/>
            <person name="Stursova M."/>
            <person name="Weitz H."/>
            <person name="Taylor A."/>
            <person name="Grigoriev I.V."/>
            <person name="Nagy L.G."/>
            <person name="Martin F."/>
            <person name="Kauserud H."/>
        </authorList>
    </citation>
    <scope>NUCLEOTIDE SEQUENCE</scope>
    <source>
        <strain evidence="2">9144</strain>
    </source>
</reference>
<evidence type="ECO:0000313" key="2">
    <source>
        <dbReference type="EMBL" id="KAJ7219513.1"/>
    </source>
</evidence>
<keyword evidence="3" id="KW-1185">Reference proteome</keyword>
<gene>
    <name evidence="2" type="ORF">GGX14DRAFT_356381</name>
</gene>
<dbReference type="Proteomes" id="UP001219525">
    <property type="component" value="Unassembled WGS sequence"/>
</dbReference>
<dbReference type="InterPro" id="IPR003615">
    <property type="entry name" value="HNH_nuc"/>
</dbReference>
<name>A0AAD6VT43_9AGAR</name>
<sequence>MANLSIRLHLEVGGHWRPFINNSEVELHKLTTRPLKWLRYLGWCIHGQPGELRATVDGTQVQDDHLPNYYYVSPSTYVSDRITSFRQDVVARDGRCIVSQSESKNCVACHIVPYCKGDEVCCEGHILSESYIFQYMECLSSHREAAPVLEIGDIRNGVLLYSGLHRAFGTGEIAFLLVTLQSLFFTHADNRQTPNPYLLTICPIYLCRRRNPVSPFST</sequence>
<dbReference type="AlphaFoldDB" id="A0AAD6VT43"/>
<comment type="caution">
    <text evidence="2">The sequence shown here is derived from an EMBL/GenBank/DDBJ whole genome shotgun (WGS) entry which is preliminary data.</text>
</comment>
<evidence type="ECO:0000313" key="3">
    <source>
        <dbReference type="Proteomes" id="UP001219525"/>
    </source>
</evidence>
<protein>
    <recommendedName>
        <fullName evidence="1">HNH nuclease domain-containing protein</fullName>
    </recommendedName>
</protein>
<feature type="domain" description="HNH nuclease" evidence="1">
    <location>
        <begin position="96"/>
        <end position="175"/>
    </location>
</feature>
<accession>A0AAD6VT43</accession>
<proteinExistence type="predicted"/>
<evidence type="ECO:0000259" key="1">
    <source>
        <dbReference type="Pfam" id="PF13391"/>
    </source>
</evidence>
<dbReference type="EMBL" id="JARJCW010000011">
    <property type="protein sequence ID" value="KAJ7219513.1"/>
    <property type="molecule type" value="Genomic_DNA"/>
</dbReference>
<dbReference type="Pfam" id="PF13391">
    <property type="entry name" value="HNH_2"/>
    <property type="match status" value="1"/>
</dbReference>